<gene>
    <name evidence="5" type="ORF">METZ01_LOCUS327952</name>
</gene>
<dbReference type="EMBL" id="UINC01108758">
    <property type="protein sequence ID" value="SVC75098.1"/>
    <property type="molecule type" value="Genomic_DNA"/>
</dbReference>
<comment type="catalytic activity">
    <reaction evidence="4">
        <text>(S)-ureidoglycolate = urea + glyoxylate</text>
        <dbReference type="Rhea" id="RHEA:11304"/>
        <dbReference type="ChEBI" id="CHEBI:16199"/>
        <dbReference type="ChEBI" id="CHEBI:36655"/>
        <dbReference type="ChEBI" id="CHEBI:57296"/>
        <dbReference type="EC" id="4.3.2.3"/>
    </reaction>
</comment>
<dbReference type="GO" id="GO:0050385">
    <property type="term" value="F:ureidoglycolate lyase activity"/>
    <property type="evidence" value="ECO:0007669"/>
    <property type="project" value="UniProtKB-EC"/>
</dbReference>
<evidence type="ECO:0000256" key="1">
    <source>
        <dbReference type="ARBA" id="ARBA00011738"/>
    </source>
</evidence>
<dbReference type="SUPFAM" id="SSF51182">
    <property type="entry name" value="RmlC-like cupins"/>
    <property type="match status" value="1"/>
</dbReference>
<name>A0A382PR18_9ZZZZ</name>
<dbReference type="GO" id="GO:0004848">
    <property type="term" value="F:ureidoglycolate hydrolase activity"/>
    <property type="evidence" value="ECO:0007669"/>
    <property type="project" value="InterPro"/>
</dbReference>
<proteinExistence type="predicted"/>
<evidence type="ECO:0000256" key="2">
    <source>
        <dbReference type="ARBA" id="ARBA00022631"/>
    </source>
</evidence>
<dbReference type="InterPro" id="IPR011051">
    <property type="entry name" value="RmlC_Cupin_sf"/>
</dbReference>
<feature type="non-terminal residue" evidence="5">
    <location>
        <position position="179"/>
    </location>
</feature>
<dbReference type="GO" id="GO:0000256">
    <property type="term" value="P:allantoin catabolic process"/>
    <property type="evidence" value="ECO:0007669"/>
    <property type="project" value="InterPro"/>
</dbReference>
<evidence type="ECO:0000313" key="5">
    <source>
        <dbReference type="EMBL" id="SVC75098.1"/>
    </source>
</evidence>
<organism evidence="5">
    <name type="scientific">marine metagenome</name>
    <dbReference type="NCBI Taxonomy" id="408172"/>
    <lineage>
        <taxon>unclassified sequences</taxon>
        <taxon>metagenomes</taxon>
        <taxon>ecological metagenomes</taxon>
    </lineage>
</organism>
<keyword evidence="2" id="KW-0659">Purine metabolism</keyword>
<protein>
    <recommendedName>
        <fullName evidence="6">Ureidoglycolate hydrolase</fullName>
    </recommendedName>
</protein>
<dbReference type="InterPro" id="IPR007247">
    <property type="entry name" value="Ureidogly_lyase"/>
</dbReference>
<sequence length="179" mass="20047">MSSSVPRYLFDLKEKPSRPLHDVPVVAATDVSVQPFGYLVDDPDSVDVEIVQWPAQGWRPIDEDSGDEGGCVEGVFHGRWQGDVLYGSNEAVKGHYVLGWSVDSQSASCDEPTVSRKQVLLWHMNYHPDGGQLFYPLEKTPFVFPVADPGDDLDPSRVIALWCDDNRGLYIYPNVWHEG</sequence>
<reference evidence="5" key="1">
    <citation type="submission" date="2018-05" db="EMBL/GenBank/DDBJ databases">
        <authorList>
            <person name="Lanie J.A."/>
            <person name="Ng W.-L."/>
            <person name="Kazmierczak K.M."/>
            <person name="Andrzejewski T.M."/>
            <person name="Davidsen T.M."/>
            <person name="Wayne K.J."/>
            <person name="Tettelin H."/>
            <person name="Glass J.I."/>
            <person name="Rusch D."/>
            <person name="Podicherti R."/>
            <person name="Tsui H.-C.T."/>
            <person name="Winkler M.E."/>
        </authorList>
    </citation>
    <scope>NUCLEOTIDE SEQUENCE</scope>
</reference>
<evidence type="ECO:0000256" key="4">
    <source>
        <dbReference type="ARBA" id="ARBA00047684"/>
    </source>
</evidence>
<dbReference type="InterPro" id="IPR024060">
    <property type="entry name" value="Ureidoglycolate_lyase_dom_sf"/>
</dbReference>
<dbReference type="AlphaFoldDB" id="A0A382PR18"/>
<dbReference type="Pfam" id="PF04115">
    <property type="entry name" value="Ureidogly_lyase"/>
    <property type="match status" value="1"/>
</dbReference>
<accession>A0A382PR18</accession>
<evidence type="ECO:0000256" key="3">
    <source>
        <dbReference type="ARBA" id="ARBA00023239"/>
    </source>
</evidence>
<dbReference type="GO" id="GO:0006144">
    <property type="term" value="P:purine nucleobase metabolic process"/>
    <property type="evidence" value="ECO:0007669"/>
    <property type="project" value="UniProtKB-KW"/>
</dbReference>
<keyword evidence="3" id="KW-0456">Lyase</keyword>
<evidence type="ECO:0008006" key="6">
    <source>
        <dbReference type="Google" id="ProtNLM"/>
    </source>
</evidence>
<dbReference type="Gene3D" id="2.60.120.480">
    <property type="entry name" value="Ureidoglycolate hydrolase"/>
    <property type="match status" value="1"/>
</dbReference>
<comment type="subunit">
    <text evidence="1">Homodimer.</text>
</comment>